<comment type="caution">
    <text evidence="2">The sequence shown here is derived from an EMBL/GenBank/DDBJ whole genome shotgun (WGS) entry which is preliminary data.</text>
</comment>
<keyword evidence="1" id="KW-0812">Transmembrane</keyword>
<dbReference type="AlphaFoldDB" id="A0A370N640"/>
<dbReference type="RefSeq" id="WP_133300359.1">
    <property type="nucleotide sequence ID" value="NZ_QHKS01000012.1"/>
</dbReference>
<protein>
    <submittedName>
        <fullName evidence="2">Uncharacterized protein</fullName>
    </submittedName>
</protein>
<gene>
    <name evidence="2" type="ORF">DLM46_19970</name>
</gene>
<name>A0A370N640_9BURK</name>
<feature type="transmembrane region" description="Helical" evidence="1">
    <location>
        <begin position="28"/>
        <end position="47"/>
    </location>
</feature>
<evidence type="ECO:0000313" key="3">
    <source>
        <dbReference type="Proteomes" id="UP000254875"/>
    </source>
</evidence>
<dbReference type="Proteomes" id="UP000254875">
    <property type="component" value="Unassembled WGS sequence"/>
</dbReference>
<keyword evidence="3" id="KW-1185">Reference proteome</keyword>
<proteinExistence type="predicted"/>
<organism evidence="2 3">
    <name type="scientific">Paraburkholderia lacunae</name>
    <dbReference type="NCBI Taxonomy" id="2211104"/>
    <lineage>
        <taxon>Bacteria</taxon>
        <taxon>Pseudomonadati</taxon>
        <taxon>Pseudomonadota</taxon>
        <taxon>Betaproteobacteria</taxon>
        <taxon>Burkholderiales</taxon>
        <taxon>Burkholderiaceae</taxon>
        <taxon>Paraburkholderia</taxon>
    </lineage>
</organism>
<evidence type="ECO:0000313" key="2">
    <source>
        <dbReference type="EMBL" id="RDK01076.1"/>
    </source>
</evidence>
<reference evidence="3" key="1">
    <citation type="submission" date="2018-05" db="EMBL/GenBank/DDBJ databases">
        <authorList>
            <person name="Feng T."/>
        </authorList>
    </citation>
    <scope>NUCLEOTIDE SEQUENCE [LARGE SCALE GENOMIC DNA]</scope>
    <source>
        <strain evidence="3">S27</strain>
    </source>
</reference>
<evidence type="ECO:0000256" key="1">
    <source>
        <dbReference type="SAM" id="Phobius"/>
    </source>
</evidence>
<dbReference type="EMBL" id="QHKS01000012">
    <property type="protein sequence ID" value="RDK01076.1"/>
    <property type="molecule type" value="Genomic_DNA"/>
</dbReference>
<sequence length="78" mass="8655">MSEFASVVMKFLGSAAVHVQSYGSVDDLLAILCGLAGLAFLVVILLMHDGVENARRWTSGWHIDRHHLHVGWPGHRKH</sequence>
<keyword evidence="1" id="KW-0472">Membrane</keyword>
<keyword evidence="1" id="KW-1133">Transmembrane helix</keyword>
<accession>A0A370N640</accession>